<evidence type="ECO:0000256" key="7">
    <source>
        <dbReference type="SAM" id="Phobius"/>
    </source>
</evidence>
<evidence type="ECO:0000313" key="9">
    <source>
        <dbReference type="EMBL" id="CAG9840549.1"/>
    </source>
</evidence>
<organism evidence="9 10">
    <name type="scientific">Diabrotica balteata</name>
    <name type="common">Banded cucumber beetle</name>
    <dbReference type="NCBI Taxonomy" id="107213"/>
    <lineage>
        <taxon>Eukaryota</taxon>
        <taxon>Metazoa</taxon>
        <taxon>Ecdysozoa</taxon>
        <taxon>Arthropoda</taxon>
        <taxon>Hexapoda</taxon>
        <taxon>Insecta</taxon>
        <taxon>Pterygota</taxon>
        <taxon>Neoptera</taxon>
        <taxon>Endopterygota</taxon>
        <taxon>Coleoptera</taxon>
        <taxon>Polyphaga</taxon>
        <taxon>Cucujiformia</taxon>
        <taxon>Chrysomeloidea</taxon>
        <taxon>Chrysomelidae</taxon>
        <taxon>Galerucinae</taxon>
        <taxon>Diabroticina</taxon>
        <taxon>Diabroticites</taxon>
        <taxon>Diabrotica</taxon>
    </lineage>
</organism>
<evidence type="ECO:0000256" key="4">
    <source>
        <dbReference type="ARBA" id="ARBA00022963"/>
    </source>
</evidence>
<evidence type="ECO:0000259" key="8">
    <source>
        <dbReference type="Pfam" id="PF04083"/>
    </source>
</evidence>
<dbReference type="GO" id="GO:0016042">
    <property type="term" value="P:lipid catabolic process"/>
    <property type="evidence" value="ECO:0007669"/>
    <property type="project" value="UniProtKB-KW"/>
</dbReference>
<keyword evidence="7" id="KW-0812">Transmembrane</keyword>
<dbReference type="Pfam" id="PF04083">
    <property type="entry name" value="Abhydro_lipase"/>
    <property type="match status" value="1"/>
</dbReference>
<dbReference type="InterPro" id="IPR006693">
    <property type="entry name" value="AB_hydrolase_lipase"/>
</dbReference>
<dbReference type="OrthoDB" id="9974421at2759"/>
<dbReference type="PANTHER" id="PTHR11005">
    <property type="entry name" value="LYSOSOMAL ACID LIPASE-RELATED"/>
    <property type="match status" value="1"/>
</dbReference>
<dbReference type="Proteomes" id="UP001153709">
    <property type="component" value="Chromosome 9"/>
</dbReference>
<keyword evidence="7" id="KW-1133">Transmembrane helix</keyword>
<accession>A0A9N9XIC6</accession>
<dbReference type="AlphaFoldDB" id="A0A9N9XIC6"/>
<dbReference type="EMBL" id="OU898284">
    <property type="protein sequence ID" value="CAG9840549.1"/>
    <property type="molecule type" value="Genomic_DNA"/>
</dbReference>
<dbReference type="InterPro" id="IPR029058">
    <property type="entry name" value="AB_hydrolase_fold"/>
</dbReference>
<feature type="domain" description="Partial AB-hydrolase lipase" evidence="8">
    <location>
        <begin position="59"/>
        <end position="115"/>
    </location>
</feature>
<dbReference type="SUPFAM" id="SSF53474">
    <property type="entry name" value="alpha/beta-Hydrolases"/>
    <property type="match status" value="1"/>
</dbReference>
<evidence type="ECO:0000313" key="10">
    <source>
        <dbReference type="Proteomes" id="UP001153709"/>
    </source>
</evidence>
<evidence type="ECO:0000256" key="3">
    <source>
        <dbReference type="ARBA" id="ARBA00022801"/>
    </source>
</evidence>
<feature type="transmembrane region" description="Helical" evidence="7">
    <location>
        <begin position="7"/>
        <end position="26"/>
    </location>
</feature>
<keyword evidence="6" id="KW-0325">Glycoprotein</keyword>
<dbReference type="Gene3D" id="3.40.50.1820">
    <property type="entry name" value="alpha/beta hydrolase"/>
    <property type="match status" value="1"/>
</dbReference>
<reference evidence="9" key="1">
    <citation type="submission" date="2022-01" db="EMBL/GenBank/DDBJ databases">
        <authorList>
            <person name="King R."/>
        </authorList>
    </citation>
    <scope>NUCLEOTIDE SEQUENCE</scope>
</reference>
<keyword evidence="2" id="KW-0732">Signal</keyword>
<keyword evidence="4" id="KW-0442">Lipid degradation</keyword>
<keyword evidence="5" id="KW-0443">Lipid metabolism</keyword>
<evidence type="ECO:0000256" key="5">
    <source>
        <dbReference type="ARBA" id="ARBA00023098"/>
    </source>
</evidence>
<evidence type="ECO:0000256" key="6">
    <source>
        <dbReference type="ARBA" id="ARBA00023180"/>
    </source>
</evidence>
<comment type="similarity">
    <text evidence="1">Belongs to the AB hydrolase superfamily. Lipase family.</text>
</comment>
<sequence length="494" mass="57453">MQRSKLFKWSTVIIICIFARLILLWIPQKNNVCSTLSAYFTINNNDNCWHNSDKGLSAVQIISKYGYKFEEHIVTSEDGYRLFVYRILPKGNSSFNQPLLLMPGMGGSPEFWLLQGAKSIIFLLANNGYDVWLSAVRGTVDYDEELKNFKNEEEYWNFSFHEIGIYDLPALTDYITKQTKSKVIFVGHSMGSTASYVYAIEKKTHAENNLKGLVSLAPAAYMEHTQGFFKFIGPKNEWIWDFTKKIGCYAVSNTYTKRLISSLLCAQYPGVYGCYYFYGYMSGLSPTEERPDMVPLFFSVMPSPISMRILAHFGQLIETTRFQKFDYRDDQINLEKYGSLKPPDYNISQISLPIQLFTGTYDFSSSDKDFCGGWTLKTRDINKLEAFEMWLYRRILKIPWTAKITNIDVLKRIIQERQLFETIKKRKTAYLGHIIRNGQYQFLQLIIEGKRGIGRKKMSWLRNIRQWTGINDIKSLIHIARNRELMKNVIANIH</sequence>
<name>A0A9N9XIC6_DIABA</name>
<proteinExistence type="inferred from homology"/>
<keyword evidence="10" id="KW-1185">Reference proteome</keyword>
<keyword evidence="3" id="KW-0378">Hydrolase</keyword>
<protein>
    <recommendedName>
        <fullName evidence="8">Partial AB-hydrolase lipase domain-containing protein</fullName>
    </recommendedName>
</protein>
<evidence type="ECO:0000256" key="2">
    <source>
        <dbReference type="ARBA" id="ARBA00022729"/>
    </source>
</evidence>
<gene>
    <name evidence="9" type="ORF">DIABBA_LOCUS13182</name>
</gene>
<keyword evidence="7" id="KW-0472">Membrane</keyword>
<dbReference type="GO" id="GO:0016787">
    <property type="term" value="F:hydrolase activity"/>
    <property type="evidence" value="ECO:0007669"/>
    <property type="project" value="UniProtKB-KW"/>
</dbReference>
<evidence type="ECO:0000256" key="1">
    <source>
        <dbReference type="ARBA" id="ARBA00010701"/>
    </source>
</evidence>
<dbReference type="FunFam" id="3.40.50.1820:FF:000057">
    <property type="entry name" value="Lipase"/>
    <property type="match status" value="1"/>
</dbReference>